<dbReference type="InterPro" id="IPR013083">
    <property type="entry name" value="Znf_RING/FYVE/PHD"/>
</dbReference>
<dbReference type="Proteomes" id="UP001369086">
    <property type="component" value="Unassembled WGS sequence"/>
</dbReference>
<sequence length="589" mass="66629">MSVSRMAAAVSPIAMIVPEDELKCPICLDLIDNPVTIPCGHNFCMKCIVKYWPRTLSSSYSCPHCRKSFSRLPSLHPNTMLRSMIKHAVKSKGLKPNSAVARDGDVHCDVCTGTKLRAMKTCVNCLASFCDVHLRPHLESSVLRLHGLRDPVSDMQEILCKHHKRLLEYFCKKHWECLCSLCLVKHRKCPTQTVEERRGVKEADYKRKLKAIKTQKDNIQEAINIVEDTEVEISVTASQFKADVTKHFVDLREIIAGTQKKAIALIEAEELEALGQTESVLELLNLKNQKLEECEEEINEQINETDLFDFLKHKLVLPPLYETEQLPSPEIQLNGWVVEKITSALIALKSILNTQLESVLDLQETDPDSGDFDLVSGRRKPRSKLMQYACGLSFDSSTSSASVLLSEDSCAVSVEEADLQAWKDYAVNVDMGFRILCTQGFQSRQHYWEVHPPVDRNSNWAIGVSYGTASDRYRTLGEDKTSWCIKSRCVYMKEAAGSELPSQGLFAYHDGVAHEVPQQYPRNVGVYLDCDRGFVSFFSVSDTKATFWYKYKVLFTDPVHPAVWLREPKSKMKISEQSSSKSQVSEVMD</sequence>
<dbReference type="InterPro" id="IPR013320">
    <property type="entry name" value="ConA-like_dom_sf"/>
</dbReference>
<keyword evidence="5" id="KW-0391">Immunity</keyword>
<reference evidence="10 11" key="1">
    <citation type="submission" date="2021-05" db="EMBL/GenBank/DDBJ databases">
        <authorList>
            <person name="Zahm M."/>
            <person name="Klopp C."/>
            <person name="Cabau C."/>
            <person name="Kuhl H."/>
            <person name="Suciu R."/>
            <person name="Ciorpac M."/>
            <person name="Holostenco D."/>
            <person name="Gessner J."/>
            <person name="Wuertz S."/>
            <person name="Hohne C."/>
            <person name="Stock M."/>
            <person name="Gislard M."/>
            <person name="Lluch J."/>
            <person name="Milhes M."/>
            <person name="Lampietro C."/>
            <person name="Lopez Roques C."/>
            <person name="Donnadieu C."/>
            <person name="Du K."/>
            <person name="Schartl M."/>
            <person name="Guiguen Y."/>
        </authorList>
    </citation>
    <scope>NUCLEOTIDE SEQUENCE [LARGE SCALE GENOMIC DNA]</scope>
    <source>
        <strain evidence="10">Hh-F2</strain>
        <tissue evidence="10">Blood</tissue>
    </source>
</reference>
<dbReference type="SUPFAM" id="SSF57850">
    <property type="entry name" value="RING/U-box"/>
    <property type="match status" value="1"/>
</dbReference>
<keyword evidence="7" id="KW-0175">Coiled coil</keyword>
<dbReference type="InterPro" id="IPR017907">
    <property type="entry name" value="Znf_RING_CS"/>
</dbReference>
<protein>
    <submittedName>
        <fullName evidence="10">E3 ubiquitin/ISG15 ligase TRIM25-like isoform X1</fullName>
    </submittedName>
</protein>
<dbReference type="InterPro" id="IPR051051">
    <property type="entry name" value="E3_ubiq-ligase_TRIM/RNF"/>
</dbReference>
<dbReference type="InterPro" id="IPR058030">
    <property type="entry name" value="TRIM8/14/16/25/29/45/65_CC"/>
</dbReference>
<evidence type="ECO:0000256" key="3">
    <source>
        <dbReference type="ARBA" id="ARBA00022771"/>
    </source>
</evidence>
<evidence type="ECO:0000256" key="2">
    <source>
        <dbReference type="ARBA" id="ARBA00022723"/>
    </source>
</evidence>
<keyword evidence="3 6" id="KW-0863">Zinc-finger</keyword>
<proteinExistence type="predicted"/>
<evidence type="ECO:0000256" key="6">
    <source>
        <dbReference type="PROSITE-ProRule" id="PRU00175"/>
    </source>
</evidence>
<dbReference type="Pfam" id="PF15227">
    <property type="entry name" value="zf-C3HC4_4"/>
    <property type="match status" value="1"/>
</dbReference>
<dbReference type="PRINTS" id="PR01407">
    <property type="entry name" value="BUTYPHLNCDUF"/>
</dbReference>
<dbReference type="Gene3D" id="3.30.40.10">
    <property type="entry name" value="Zinc/RING finger domain, C3HC4 (zinc finger)"/>
    <property type="match status" value="1"/>
</dbReference>
<evidence type="ECO:0000313" key="11">
    <source>
        <dbReference type="Proteomes" id="UP001369086"/>
    </source>
</evidence>
<dbReference type="InterPro" id="IPR001870">
    <property type="entry name" value="B30.2/SPRY"/>
</dbReference>
<evidence type="ECO:0000256" key="7">
    <source>
        <dbReference type="SAM" id="Coils"/>
    </source>
</evidence>
<dbReference type="PANTHER" id="PTHR25465:SF77">
    <property type="entry name" value="E3 UBIQUITIN_ISG15 LIGASE TRIM25"/>
    <property type="match status" value="1"/>
</dbReference>
<dbReference type="InterPro" id="IPR003877">
    <property type="entry name" value="SPRY_dom"/>
</dbReference>
<dbReference type="Gene3D" id="4.10.830.40">
    <property type="match status" value="1"/>
</dbReference>
<dbReference type="SUPFAM" id="SSF49899">
    <property type="entry name" value="Concanavalin A-like lectins/glucanases"/>
    <property type="match status" value="1"/>
</dbReference>
<evidence type="ECO:0000256" key="4">
    <source>
        <dbReference type="ARBA" id="ARBA00022833"/>
    </source>
</evidence>
<dbReference type="Pfam" id="PF00622">
    <property type="entry name" value="SPRY"/>
    <property type="match status" value="1"/>
</dbReference>
<comment type="caution">
    <text evidence="10">The sequence shown here is derived from an EMBL/GenBank/DDBJ whole genome shotgun (WGS) entry which is preliminary data.</text>
</comment>
<dbReference type="InterPro" id="IPR003879">
    <property type="entry name" value="Butyrophylin_SPRY"/>
</dbReference>
<keyword evidence="4" id="KW-0862">Zinc</keyword>
<name>A0ABR0Z0R6_HUSHU</name>
<dbReference type="SUPFAM" id="SSF57845">
    <property type="entry name" value="B-box zinc-binding domain"/>
    <property type="match status" value="1"/>
</dbReference>
<evidence type="ECO:0000259" key="8">
    <source>
        <dbReference type="PROSITE" id="PS50089"/>
    </source>
</evidence>
<feature type="domain" description="RING-type" evidence="8">
    <location>
        <begin position="24"/>
        <end position="66"/>
    </location>
</feature>
<evidence type="ECO:0000313" key="10">
    <source>
        <dbReference type="EMBL" id="KAK6478259.1"/>
    </source>
</evidence>
<dbReference type="EMBL" id="JAHFZB010000019">
    <property type="protein sequence ID" value="KAK6478259.1"/>
    <property type="molecule type" value="Genomic_DNA"/>
</dbReference>
<dbReference type="InterPro" id="IPR001841">
    <property type="entry name" value="Znf_RING"/>
</dbReference>
<gene>
    <name evidence="10" type="ORF">HHUSO_G20544</name>
</gene>
<feature type="coiled-coil region" evidence="7">
    <location>
        <begin position="202"/>
        <end position="232"/>
    </location>
</feature>
<dbReference type="PROSITE" id="PS50188">
    <property type="entry name" value="B302_SPRY"/>
    <property type="match status" value="1"/>
</dbReference>
<dbReference type="PANTHER" id="PTHR25465">
    <property type="entry name" value="B-BOX DOMAIN CONTAINING"/>
    <property type="match status" value="1"/>
</dbReference>
<dbReference type="SMART" id="SM00184">
    <property type="entry name" value="RING"/>
    <property type="match status" value="1"/>
</dbReference>
<evidence type="ECO:0000256" key="5">
    <source>
        <dbReference type="ARBA" id="ARBA00022859"/>
    </source>
</evidence>
<dbReference type="CDD" id="cd19776">
    <property type="entry name" value="Bbox2_TRIM25_C-IV"/>
    <property type="match status" value="1"/>
</dbReference>
<evidence type="ECO:0000256" key="1">
    <source>
        <dbReference type="ARBA" id="ARBA00022588"/>
    </source>
</evidence>
<keyword evidence="11" id="KW-1185">Reference proteome</keyword>
<dbReference type="Gene3D" id="3.30.160.60">
    <property type="entry name" value="Classic Zinc Finger"/>
    <property type="match status" value="1"/>
</dbReference>
<dbReference type="Pfam" id="PF25600">
    <property type="entry name" value="TRIM_CC"/>
    <property type="match status" value="1"/>
</dbReference>
<dbReference type="PROSITE" id="PS00518">
    <property type="entry name" value="ZF_RING_1"/>
    <property type="match status" value="1"/>
</dbReference>
<feature type="domain" description="B30.2/SPRY" evidence="9">
    <location>
        <begin position="372"/>
        <end position="581"/>
    </location>
</feature>
<evidence type="ECO:0000259" key="9">
    <source>
        <dbReference type="PROSITE" id="PS50188"/>
    </source>
</evidence>
<dbReference type="InterPro" id="IPR043136">
    <property type="entry name" value="B30.2/SPRY_sf"/>
</dbReference>
<organism evidence="10 11">
    <name type="scientific">Huso huso</name>
    <name type="common">Beluga</name>
    <name type="synonym">Acipenser huso</name>
    <dbReference type="NCBI Taxonomy" id="61971"/>
    <lineage>
        <taxon>Eukaryota</taxon>
        <taxon>Metazoa</taxon>
        <taxon>Chordata</taxon>
        <taxon>Craniata</taxon>
        <taxon>Vertebrata</taxon>
        <taxon>Euteleostomi</taxon>
        <taxon>Actinopterygii</taxon>
        <taxon>Chondrostei</taxon>
        <taxon>Acipenseriformes</taxon>
        <taxon>Acipenseridae</taxon>
        <taxon>Huso</taxon>
    </lineage>
</organism>
<keyword evidence="2" id="KW-0479">Metal-binding</keyword>
<dbReference type="PROSITE" id="PS50089">
    <property type="entry name" value="ZF_RING_2"/>
    <property type="match status" value="1"/>
</dbReference>
<keyword evidence="1" id="KW-0399">Innate immunity</keyword>
<dbReference type="SMART" id="SM00449">
    <property type="entry name" value="SPRY"/>
    <property type="match status" value="1"/>
</dbReference>
<dbReference type="Gene3D" id="2.60.120.920">
    <property type="match status" value="1"/>
</dbReference>
<accession>A0ABR0Z0R6</accession>